<keyword evidence="4" id="KW-1185">Reference proteome</keyword>
<accession>A0ABN4PGS4</accession>
<reference evidence="4" key="1">
    <citation type="submission" date="2015-10" db="EMBL/GenBank/DDBJ databases">
        <title>Complete genome sequence of Streptomyces ambofaciens DSM 40697.</title>
        <authorList>
            <person name="Thibessard A."/>
            <person name="Leblond P."/>
        </authorList>
    </citation>
    <scope>NUCLEOTIDE SEQUENCE [LARGE SCALE GENOMIC DNA]</scope>
    <source>
        <strain evidence="4">DSM 40697</strain>
    </source>
</reference>
<evidence type="ECO:0000313" key="2">
    <source>
        <dbReference type="EMBL" id="ANB04144.1"/>
    </source>
</evidence>
<protein>
    <submittedName>
        <fullName evidence="3">Uncharacterized protein</fullName>
    </submittedName>
</protein>
<gene>
    <name evidence="2" type="ORF">SAM40697_0181</name>
    <name evidence="3" type="ORF">SAM40697_6744</name>
</gene>
<evidence type="ECO:0000313" key="3">
    <source>
        <dbReference type="EMBL" id="ANB10696.1"/>
    </source>
</evidence>
<evidence type="ECO:0000313" key="4">
    <source>
        <dbReference type="Proteomes" id="UP000076720"/>
    </source>
</evidence>
<sequence length="80" mass="9197">MGFSRPRRFIRGLWEGLVTYGRLCIGGETAPYEEVRPQELWREPPPGHPERVRKDVPLTELERRLARELDGGAPDDRDAA</sequence>
<dbReference type="EMBL" id="CP012949">
    <property type="protein sequence ID" value="ANB10696.1"/>
    <property type="molecule type" value="Genomic_DNA"/>
</dbReference>
<proteinExistence type="predicted"/>
<dbReference type="EMBL" id="CP012949">
    <property type="protein sequence ID" value="ANB04144.1"/>
    <property type="molecule type" value="Genomic_DNA"/>
</dbReference>
<reference evidence="3 4" key="2">
    <citation type="journal article" date="2016" name="Genome Announc.">
        <title>Complete Genome Sequence of Streptomyces ambofaciens DSM 40697, a Paradigm for Genome Plasticity Studies.</title>
        <authorList>
            <person name="Thibessard A."/>
            <person name="Leblond P."/>
        </authorList>
    </citation>
    <scope>NUCLEOTIDE SEQUENCE [LARGE SCALE GENOMIC DNA]</scope>
    <source>
        <strain evidence="3 4">DSM 40697</strain>
    </source>
</reference>
<feature type="region of interest" description="Disordered" evidence="1">
    <location>
        <begin position="36"/>
        <end position="57"/>
    </location>
</feature>
<organism evidence="3 4">
    <name type="scientific">Streptomyces ambofaciens</name>
    <dbReference type="NCBI Taxonomy" id="1889"/>
    <lineage>
        <taxon>Bacteria</taxon>
        <taxon>Bacillati</taxon>
        <taxon>Actinomycetota</taxon>
        <taxon>Actinomycetes</taxon>
        <taxon>Kitasatosporales</taxon>
        <taxon>Streptomycetaceae</taxon>
        <taxon>Streptomyces</taxon>
    </lineage>
</organism>
<evidence type="ECO:0000256" key="1">
    <source>
        <dbReference type="SAM" id="MobiDB-lite"/>
    </source>
</evidence>
<name>A0ABN4PGS4_STRAM</name>
<dbReference type="RefSeq" id="WP_063480892.1">
    <property type="nucleotide sequence ID" value="NZ_CP012949.1"/>
</dbReference>
<dbReference type="Proteomes" id="UP000076720">
    <property type="component" value="Chromosome"/>
</dbReference>
<dbReference type="Pfam" id="PF19534">
    <property type="entry name" value="DUF6059"/>
    <property type="match status" value="1"/>
</dbReference>
<feature type="compositionally biased region" description="Basic and acidic residues" evidence="1">
    <location>
        <begin position="48"/>
        <end position="57"/>
    </location>
</feature>
<dbReference type="InterPro" id="IPR045701">
    <property type="entry name" value="DUF6059"/>
</dbReference>